<evidence type="ECO:0000259" key="6">
    <source>
        <dbReference type="Pfam" id="PF07992"/>
    </source>
</evidence>
<dbReference type="PANTHER" id="PTHR43014">
    <property type="entry name" value="MERCURIC REDUCTASE"/>
    <property type="match status" value="1"/>
</dbReference>
<dbReference type="InterPro" id="IPR023753">
    <property type="entry name" value="FAD/NAD-binding_dom"/>
</dbReference>
<keyword evidence="3" id="KW-0285">Flavoprotein</keyword>
<keyword evidence="4" id="KW-0274">FAD</keyword>
<evidence type="ECO:0000313" key="8">
    <source>
        <dbReference type="Proteomes" id="UP001606302"/>
    </source>
</evidence>
<comment type="similarity">
    <text evidence="2">Belongs to the class-I pyridine nucleotide-disulfide oxidoreductase family.</text>
</comment>
<dbReference type="Pfam" id="PF07992">
    <property type="entry name" value="Pyr_redox_2"/>
    <property type="match status" value="1"/>
</dbReference>
<dbReference type="Pfam" id="PF02852">
    <property type="entry name" value="Pyr_redox_dim"/>
    <property type="match status" value="1"/>
</dbReference>
<keyword evidence="7" id="KW-0560">Oxidoreductase</keyword>
<protein>
    <submittedName>
        <fullName evidence="7">Dihydrolipoyl dehydrogenase</fullName>
        <ecNumber evidence="7">1.8.1.4</ecNumber>
    </submittedName>
</protein>
<dbReference type="SUPFAM" id="SSF55424">
    <property type="entry name" value="FAD/NAD-linked reductases, dimerisation (C-terminal) domain"/>
    <property type="match status" value="1"/>
</dbReference>
<accession>A0ABW7GGV5</accession>
<gene>
    <name evidence="7" type="ORF">ACG04Q_06340</name>
</gene>
<dbReference type="Proteomes" id="UP001606302">
    <property type="component" value="Unassembled WGS sequence"/>
</dbReference>
<feature type="domain" description="Pyridine nucleotide-disulphide oxidoreductase dimerisation" evidence="5">
    <location>
        <begin position="338"/>
        <end position="444"/>
    </location>
</feature>
<organism evidence="7 8">
    <name type="scientific">Pelomonas lactea</name>
    <dbReference type="NCBI Taxonomy" id="3299030"/>
    <lineage>
        <taxon>Bacteria</taxon>
        <taxon>Pseudomonadati</taxon>
        <taxon>Pseudomonadota</taxon>
        <taxon>Betaproteobacteria</taxon>
        <taxon>Burkholderiales</taxon>
        <taxon>Sphaerotilaceae</taxon>
        <taxon>Roseateles</taxon>
    </lineage>
</organism>
<dbReference type="InterPro" id="IPR036188">
    <property type="entry name" value="FAD/NAD-bd_sf"/>
</dbReference>
<name>A0ABW7GGV5_9BURK</name>
<dbReference type="GO" id="GO:0004148">
    <property type="term" value="F:dihydrolipoyl dehydrogenase (NADH) activity"/>
    <property type="evidence" value="ECO:0007669"/>
    <property type="project" value="UniProtKB-EC"/>
</dbReference>
<reference evidence="7 8" key="1">
    <citation type="submission" date="2024-08" db="EMBL/GenBank/DDBJ databases">
        <authorList>
            <person name="Lu H."/>
        </authorList>
    </citation>
    <scope>NUCLEOTIDE SEQUENCE [LARGE SCALE GENOMIC DNA]</scope>
    <source>
        <strain evidence="7 8">DXS20W</strain>
    </source>
</reference>
<comment type="cofactor">
    <cofactor evidence="1">
        <name>FAD</name>
        <dbReference type="ChEBI" id="CHEBI:57692"/>
    </cofactor>
</comment>
<dbReference type="Gene3D" id="3.30.390.30">
    <property type="match status" value="1"/>
</dbReference>
<dbReference type="RefSeq" id="WP_394510048.1">
    <property type="nucleotide sequence ID" value="NZ_JBIGHX010000002.1"/>
</dbReference>
<feature type="domain" description="FAD/NAD(P)-binding" evidence="6">
    <location>
        <begin position="6"/>
        <end position="313"/>
    </location>
</feature>
<dbReference type="PIRSF" id="PIRSF000350">
    <property type="entry name" value="Mercury_reductase_MerA"/>
    <property type="match status" value="1"/>
</dbReference>
<evidence type="ECO:0000259" key="5">
    <source>
        <dbReference type="Pfam" id="PF02852"/>
    </source>
</evidence>
<sequence length="473" mass="50785">MTHSCDVAIIGAGTAGMAAYRAARRHTERVLLIEAAHYGTTCARVGCMPSKLLIAAADAAEAVREAHRFGVQADAPAIDGRAVMQRVRSERDRFVGFVTDTVEGWPEATRLFGRASFVDANTLDVDGRRIEARAVVVATGSRPRLPAGWRERLGHRLIVNDDVFDWVDLPRSVAVVGAGVIGLELALALHRLGVRVRLFARGERISPLTDPELQALGRQLFAEALPLTANAGDLQPAVDGDQVLLGGERFDLLLCASGREPNLDGLGLEALALPRDAAGRPRIDRHTGQWGAGPLFVAGDATEDRPLLHEAADAGRIAGDNAARFPDVHRRPRRAPLAVVFSDPQIAMAGASHAELTAAGTAFDTGRVSFADQGRSRVMGVNRGGLHVYAQRGTGRLLGAEMIGPAAEHIGHLLAWCVQRGDTVQQMLNYPFYHPVVEEGLRTALRQLHNDQHLPDPPIEDCLDCDTEAEVGG</sequence>
<evidence type="ECO:0000313" key="7">
    <source>
        <dbReference type="EMBL" id="MFG6461187.1"/>
    </source>
</evidence>
<comment type="caution">
    <text evidence="7">The sequence shown here is derived from an EMBL/GenBank/DDBJ whole genome shotgun (WGS) entry which is preliminary data.</text>
</comment>
<evidence type="ECO:0000256" key="3">
    <source>
        <dbReference type="ARBA" id="ARBA00022630"/>
    </source>
</evidence>
<dbReference type="InterPro" id="IPR036324">
    <property type="entry name" value="Mn/Fe_SOD_N_sf"/>
</dbReference>
<dbReference type="SUPFAM" id="SSF51905">
    <property type="entry name" value="FAD/NAD(P)-binding domain"/>
    <property type="match status" value="2"/>
</dbReference>
<dbReference type="EC" id="1.8.1.4" evidence="7"/>
<proteinExistence type="inferred from homology"/>
<dbReference type="Gene3D" id="1.10.287.990">
    <property type="entry name" value="Fe,Mn superoxide dismutase (SOD) domain"/>
    <property type="match status" value="1"/>
</dbReference>
<dbReference type="NCBIfam" id="NF004939">
    <property type="entry name" value="PRK06292.1-1"/>
    <property type="match status" value="1"/>
</dbReference>
<dbReference type="PRINTS" id="PR00411">
    <property type="entry name" value="PNDRDTASEI"/>
</dbReference>
<evidence type="ECO:0000256" key="2">
    <source>
        <dbReference type="ARBA" id="ARBA00007532"/>
    </source>
</evidence>
<evidence type="ECO:0000256" key="1">
    <source>
        <dbReference type="ARBA" id="ARBA00001974"/>
    </source>
</evidence>
<dbReference type="EMBL" id="JBIGHX010000002">
    <property type="protein sequence ID" value="MFG6461187.1"/>
    <property type="molecule type" value="Genomic_DNA"/>
</dbReference>
<dbReference type="PANTHER" id="PTHR43014:SF4">
    <property type="entry name" value="PYRIDINE NUCLEOTIDE-DISULFIDE OXIDOREDUCTASE RCLA-RELATED"/>
    <property type="match status" value="1"/>
</dbReference>
<dbReference type="PRINTS" id="PR00368">
    <property type="entry name" value="FADPNR"/>
</dbReference>
<dbReference type="InterPro" id="IPR001100">
    <property type="entry name" value="Pyr_nuc-diS_OxRdtase"/>
</dbReference>
<evidence type="ECO:0000256" key="4">
    <source>
        <dbReference type="ARBA" id="ARBA00022827"/>
    </source>
</evidence>
<dbReference type="InterPro" id="IPR004099">
    <property type="entry name" value="Pyr_nucl-diS_OxRdtase_dimer"/>
</dbReference>
<dbReference type="Gene3D" id="3.50.50.60">
    <property type="entry name" value="FAD/NAD(P)-binding domain"/>
    <property type="match status" value="3"/>
</dbReference>
<keyword evidence="8" id="KW-1185">Reference proteome</keyword>
<dbReference type="InterPro" id="IPR016156">
    <property type="entry name" value="FAD/NAD-linked_Rdtase_dimer_sf"/>
</dbReference>